<dbReference type="CDD" id="cd05400">
    <property type="entry name" value="NT_2-5OAS_ClassI-CCAase"/>
    <property type="match status" value="1"/>
</dbReference>
<protein>
    <recommendedName>
        <fullName evidence="5">Nucleotidyltransferase</fullName>
    </recommendedName>
</protein>
<evidence type="ECO:0000256" key="1">
    <source>
        <dbReference type="ARBA" id="ARBA00023118"/>
    </source>
</evidence>
<reference evidence="4" key="1">
    <citation type="journal article" date="2019" name="Int. J. Syst. Evol. Microbiol.">
        <title>The Global Catalogue of Microorganisms (GCM) 10K type strain sequencing project: providing services to taxonomists for standard genome sequencing and annotation.</title>
        <authorList>
            <consortium name="The Broad Institute Genomics Platform"/>
            <consortium name="The Broad Institute Genome Sequencing Center for Infectious Disease"/>
            <person name="Wu L."/>
            <person name="Ma J."/>
        </authorList>
    </citation>
    <scope>NUCLEOTIDE SEQUENCE [LARGE SCALE GENOMIC DNA]</scope>
    <source>
        <strain evidence="4">CCM 2767</strain>
    </source>
</reference>
<sequence length="440" mass="48458">MAKTRKAMLVEEAIQRRGGLAVMAKSFGPVFDGVGTAALEDLHESVKQARIKHDREPYTHALSAVNDHITVKKELIDEAAAEYENIANRLVSKLNWPRGAITVFPQGSASTKTLISTLRNGKFDIDAVCEVDITKIQAKDPMAFFAAVGTALEGLEATAKRRCWTITYPDKRFYLEFTPSVPLETVPLTERQRRGLKQAEPEFLATALAVVDTPSKNWKTSNPKGIQDWVERASNRTIVWSLATEALDSIRASVEPVGTQSVEVEETLRVAIRLFKRHRDMCVYRGLLDSETQPISIILVTLLTTCYEGLADLMADGSRKPFVHVVDALIAIADLLPEMIPKNPDYGYYLPNPTVIDENFAERWNTDDGERAEAFRTWCGLLRADLQAIAALNDPKQIMHKTLEVFGCPFSGGSNGGSGGSGPRIIDSPPKPAPRTPGLA</sequence>
<dbReference type="GO" id="GO:0005524">
    <property type="term" value="F:ATP binding"/>
    <property type="evidence" value="ECO:0007669"/>
    <property type="project" value="UniProtKB-KW"/>
</dbReference>
<evidence type="ECO:0000256" key="2">
    <source>
        <dbReference type="SAM" id="MobiDB-lite"/>
    </source>
</evidence>
<evidence type="ECO:0008006" key="5">
    <source>
        <dbReference type="Google" id="ProtNLM"/>
    </source>
</evidence>
<dbReference type="InterPro" id="IPR006116">
    <property type="entry name" value="NT_2-5OAS_ClassI-CCAase"/>
</dbReference>
<feature type="region of interest" description="Disordered" evidence="2">
    <location>
        <begin position="415"/>
        <end position="440"/>
    </location>
</feature>
<gene>
    <name evidence="3" type="ORF">GCM10008066_09910</name>
</gene>
<keyword evidence="1" id="KW-0051">Antiviral defense</keyword>
<dbReference type="GO" id="GO:0046872">
    <property type="term" value="F:metal ion binding"/>
    <property type="evidence" value="ECO:0007669"/>
    <property type="project" value="UniProtKB-KW"/>
</dbReference>
<dbReference type="EMBL" id="BMDI01000001">
    <property type="protein sequence ID" value="GGI17624.1"/>
    <property type="molecule type" value="Genomic_DNA"/>
</dbReference>
<dbReference type="AlphaFoldDB" id="A0A8J3APV5"/>
<proteinExistence type="predicted"/>
<name>A0A8J3APV5_9BURK</name>
<evidence type="ECO:0000313" key="4">
    <source>
        <dbReference type="Proteomes" id="UP000642180"/>
    </source>
</evidence>
<feature type="compositionally biased region" description="Pro residues" evidence="2">
    <location>
        <begin position="429"/>
        <end position="440"/>
    </location>
</feature>
<dbReference type="GO" id="GO:0051607">
    <property type="term" value="P:defense response to virus"/>
    <property type="evidence" value="ECO:0007669"/>
    <property type="project" value="UniProtKB-KW"/>
</dbReference>
<dbReference type="GO" id="GO:0009117">
    <property type="term" value="P:nucleotide metabolic process"/>
    <property type="evidence" value="ECO:0007669"/>
    <property type="project" value="UniProtKB-KW"/>
</dbReference>
<dbReference type="GO" id="GO:0016779">
    <property type="term" value="F:nucleotidyltransferase activity"/>
    <property type="evidence" value="ECO:0007669"/>
    <property type="project" value="UniProtKB-KW"/>
</dbReference>
<accession>A0A8J3APV5</accession>
<evidence type="ECO:0000313" key="3">
    <source>
        <dbReference type="EMBL" id="GGI17624.1"/>
    </source>
</evidence>
<keyword evidence="4" id="KW-1185">Reference proteome</keyword>
<dbReference type="RefSeq" id="WP_188380154.1">
    <property type="nucleotide sequence ID" value="NZ_BMDI01000001.1"/>
</dbReference>
<organism evidence="3 4">
    <name type="scientific">Oxalicibacterium faecigallinarum</name>
    <dbReference type="NCBI Taxonomy" id="573741"/>
    <lineage>
        <taxon>Bacteria</taxon>
        <taxon>Pseudomonadati</taxon>
        <taxon>Pseudomonadota</taxon>
        <taxon>Betaproteobacteria</taxon>
        <taxon>Burkholderiales</taxon>
        <taxon>Oxalobacteraceae</taxon>
        <taxon>Oxalicibacterium</taxon>
    </lineage>
</organism>
<comment type="caution">
    <text evidence="3">The sequence shown here is derived from an EMBL/GenBank/DDBJ whole genome shotgun (WGS) entry which is preliminary data.</text>
</comment>
<dbReference type="Proteomes" id="UP000642180">
    <property type="component" value="Unassembled WGS sequence"/>
</dbReference>